<dbReference type="GO" id="GO:0004065">
    <property type="term" value="F:arylsulfatase activity"/>
    <property type="evidence" value="ECO:0007669"/>
    <property type="project" value="UniProtKB-EC"/>
</dbReference>
<protein>
    <submittedName>
        <fullName evidence="6">Arylsulfatase</fullName>
        <ecNumber evidence="6">3.1.6.1</ecNumber>
    </submittedName>
</protein>
<evidence type="ECO:0000313" key="6">
    <source>
        <dbReference type="EMBL" id="QDT27839.1"/>
    </source>
</evidence>
<gene>
    <name evidence="6" type="primary">atsA_17</name>
    <name evidence="6" type="ORF">Enr10x_31730</name>
</gene>
<dbReference type="Gene3D" id="3.40.720.10">
    <property type="entry name" value="Alkaline Phosphatase, subunit A"/>
    <property type="match status" value="1"/>
</dbReference>
<dbReference type="PANTHER" id="PTHR42693:SF53">
    <property type="entry name" value="ENDO-4-O-SULFATASE"/>
    <property type="match status" value="1"/>
</dbReference>
<sequence>MPTPKLAFISRCLISAICLVLPLLFQIDNLQAAKRPNILLIVADDLGYSDLGCFGGEIETPQLDSLAAEGVRLTQFYNTGRCCPSRGSIMTGQYPHRVGLGHMTRNLNQRGYQGHIADEAITIAQILKQGGYRTFLSGKWHLGTEDPTRHGFEEFYGTLVSAKTFWDVDHFTRLPTTRDTHTYPRGEFYGTDALGDYAIDFMRMGRQNPEQPWFLYLAFNAPHFPLHAPKEEIHKYADRYHIGWDQIREQRLARMKKLGIVPPETKLSPRSRYWDWGEAEARVNPAWDSLPTDRRGDLARRMAIFAAMVDRLDQNVGRVLTSLRQNNELENTLIIFTSDNGACFEWDPFGFDIRSSRNNTLYWGDQIERMGGPDTHHSVGSGWANASNTPWRLYKHYNHEGGIASPGIVHWPAQLKQSGKIISTPAHIIDIVPTLLEAAEVEYPQTWNNQPTIPLVGRSLLPLLKGEPQPERTLYFEHQGNRAIREGRWKMSAVRGEPWELYDVSRDRTELNDLSAQQPERVQQLSKKWNRWAQENFVLPFPQDYRIDYLAPLKPPQAQ</sequence>
<evidence type="ECO:0000256" key="3">
    <source>
        <dbReference type="ARBA" id="ARBA00022801"/>
    </source>
</evidence>
<dbReference type="PANTHER" id="PTHR42693">
    <property type="entry name" value="ARYLSULFATASE FAMILY MEMBER"/>
    <property type="match status" value="1"/>
</dbReference>
<dbReference type="InterPro" id="IPR024607">
    <property type="entry name" value="Sulfatase_CS"/>
</dbReference>
<dbReference type="RefSeq" id="WP_145450561.1">
    <property type="nucleotide sequence ID" value="NZ_CP037421.1"/>
</dbReference>
<evidence type="ECO:0000256" key="2">
    <source>
        <dbReference type="ARBA" id="ARBA00022723"/>
    </source>
</evidence>
<evidence type="ECO:0000259" key="5">
    <source>
        <dbReference type="Pfam" id="PF00884"/>
    </source>
</evidence>
<comment type="similarity">
    <text evidence="1">Belongs to the sulfatase family.</text>
</comment>
<dbReference type="AlphaFoldDB" id="A0A517Q897"/>
<dbReference type="InterPro" id="IPR050738">
    <property type="entry name" value="Sulfatase"/>
</dbReference>
<dbReference type="Gene3D" id="3.30.1120.10">
    <property type="match status" value="1"/>
</dbReference>
<dbReference type="EC" id="3.1.6.1" evidence="6"/>
<keyword evidence="3 6" id="KW-0378">Hydrolase</keyword>
<dbReference type="InterPro" id="IPR017850">
    <property type="entry name" value="Alkaline_phosphatase_core_sf"/>
</dbReference>
<keyword evidence="7" id="KW-1185">Reference proteome</keyword>
<dbReference type="Pfam" id="PF00884">
    <property type="entry name" value="Sulfatase"/>
    <property type="match status" value="1"/>
</dbReference>
<keyword evidence="2" id="KW-0479">Metal-binding</keyword>
<dbReference type="GO" id="GO:0046872">
    <property type="term" value="F:metal ion binding"/>
    <property type="evidence" value="ECO:0007669"/>
    <property type="project" value="UniProtKB-KW"/>
</dbReference>
<proteinExistence type="inferred from homology"/>
<feature type="domain" description="Sulfatase N-terminal" evidence="5">
    <location>
        <begin position="36"/>
        <end position="440"/>
    </location>
</feature>
<keyword evidence="4" id="KW-0106">Calcium</keyword>
<name>A0A517Q897_9PLAN</name>
<evidence type="ECO:0000313" key="7">
    <source>
        <dbReference type="Proteomes" id="UP000315647"/>
    </source>
</evidence>
<dbReference type="CDD" id="cd16025">
    <property type="entry name" value="PAS_like"/>
    <property type="match status" value="1"/>
</dbReference>
<reference evidence="6 7" key="1">
    <citation type="submission" date="2019-03" db="EMBL/GenBank/DDBJ databases">
        <title>Deep-cultivation of Planctomycetes and their phenomic and genomic characterization uncovers novel biology.</title>
        <authorList>
            <person name="Wiegand S."/>
            <person name="Jogler M."/>
            <person name="Boedeker C."/>
            <person name="Pinto D."/>
            <person name="Vollmers J."/>
            <person name="Rivas-Marin E."/>
            <person name="Kohn T."/>
            <person name="Peeters S.H."/>
            <person name="Heuer A."/>
            <person name="Rast P."/>
            <person name="Oberbeckmann S."/>
            <person name="Bunk B."/>
            <person name="Jeske O."/>
            <person name="Meyerdierks A."/>
            <person name="Storesund J.E."/>
            <person name="Kallscheuer N."/>
            <person name="Luecker S."/>
            <person name="Lage O.M."/>
            <person name="Pohl T."/>
            <person name="Merkel B.J."/>
            <person name="Hornburger P."/>
            <person name="Mueller R.-W."/>
            <person name="Bruemmer F."/>
            <person name="Labrenz M."/>
            <person name="Spormann A.M."/>
            <person name="Op den Camp H."/>
            <person name="Overmann J."/>
            <person name="Amann R."/>
            <person name="Jetten M.S.M."/>
            <person name="Mascher T."/>
            <person name="Medema M.H."/>
            <person name="Devos D.P."/>
            <person name="Kaster A.-K."/>
            <person name="Ovreas L."/>
            <person name="Rohde M."/>
            <person name="Galperin M.Y."/>
            <person name="Jogler C."/>
        </authorList>
    </citation>
    <scope>NUCLEOTIDE SEQUENCE [LARGE SCALE GENOMIC DNA]</scope>
    <source>
        <strain evidence="6 7">Enr10</strain>
    </source>
</reference>
<dbReference type="PROSITE" id="PS00149">
    <property type="entry name" value="SULFATASE_2"/>
    <property type="match status" value="1"/>
</dbReference>
<evidence type="ECO:0000256" key="4">
    <source>
        <dbReference type="ARBA" id="ARBA00022837"/>
    </source>
</evidence>
<dbReference type="SUPFAM" id="SSF53649">
    <property type="entry name" value="Alkaline phosphatase-like"/>
    <property type="match status" value="1"/>
</dbReference>
<evidence type="ECO:0000256" key="1">
    <source>
        <dbReference type="ARBA" id="ARBA00008779"/>
    </source>
</evidence>
<accession>A0A517Q897</accession>
<dbReference type="EMBL" id="CP037421">
    <property type="protein sequence ID" value="QDT27839.1"/>
    <property type="molecule type" value="Genomic_DNA"/>
</dbReference>
<dbReference type="InterPro" id="IPR000917">
    <property type="entry name" value="Sulfatase_N"/>
</dbReference>
<organism evidence="6 7">
    <name type="scientific">Gimesia panareensis</name>
    <dbReference type="NCBI Taxonomy" id="2527978"/>
    <lineage>
        <taxon>Bacteria</taxon>
        <taxon>Pseudomonadati</taxon>
        <taxon>Planctomycetota</taxon>
        <taxon>Planctomycetia</taxon>
        <taxon>Planctomycetales</taxon>
        <taxon>Planctomycetaceae</taxon>
        <taxon>Gimesia</taxon>
    </lineage>
</organism>
<dbReference type="Proteomes" id="UP000315647">
    <property type="component" value="Chromosome"/>
</dbReference>